<dbReference type="AlphaFoldDB" id="A0A4Z2I7B7"/>
<feature type="coiled-coil region" evidence="1">
    <location>
        <begin position="104"/>
        <end position="159"/>
    </location>
</feature>
<feature type="coiled-coil region" evidence="1">
    <location>
        <begin position="235"/>
        <end position="262"/>
    </location>
</feature>
<comment type="caution">
    <text evidence="3">The sequence shown here is derived from an EMBL/GenBank/DDBJ whole genome shotgun (WGS) entry which is preliminary data.</text>
</comment>
<gene>
    <name evidence="3" type="primary">CCDC73</name>
    <name evidence="3" type="ORF">EYF80_015769</name>
</gene>
<dbReference type="PANTHER" id="PTHR28660">
    <property type="entry name" value="COILED-COIL DOMAIN-CONTAINING PROTEIN 73"/>
    <property type="match status" value="1"/>
</dbReference>
<sequence>MDLSADSGTPPTHTADAETRFEDQIGKLVLEKQELEWEKESLQHQNETVSNQHTDSLIKVKKEKMALIPLSVCNFTLSQEQKMSLQSRSKDSHLNQLGEVEKRFAALSRQCAVVKQAHEKLEQNVDEAVKIQKKLTAANEKQEATVVSLKKELEEVSHNVVKAKMSSARHGEAHGATGREQHCEQLHRKLSLEVMRALQHGQQLLLSQTQAVSRVELALQTQREQYQKSMFLGCIQSERQDREAVKQAHAELQREHAELSLQAKVQAQHIYELEMRVGGRGPGAPTEDSRAEGTLNEPVSRSGRLQHLACAPTSSPDALEDTGVVTERDATGATGDEGQQRHGKGEDEKKGGGAAEKRGATEGEARRQGGPGSAEDAGGAKRPEAATEDRGEGEGTHGAETQIEAQTTADMMAEESDTQPAVDLVDAEPPPPAACESSDRSHSLLQSVGEEEEEEEEAAAPSFAMEGHETPSGLRRGVDDEPHCVAQEAQSLRHDAVQTVAESASPSPIHHALEKPTEEEPLMNSAANMSTELSGSGAPAPSAAQSDGVGLQELATAQTPPGEMKRTEASPPCPEINDDSRAYGEREDPENSDTHGNDALEAQTPTAECTLKDAGAADLETGGGREEATANRIDGAGDTKGTQKGADSQPPVQPSHESDATPETGDTKCLERSPAKETSHGDASELPLLGSTTYRPAFDWRAPRERTGSSRDTADASVPRQFVQVTKFKWAKHQRLKGTVHKQIVLLR</sequence>
<feature type="region of interest" description="Disordered" evidence="2">
    <location>
        <begin position="330"/>
        <end position="717"/>
    </location>
</feature>
<feature type="compositionally biased region" description="Basic and acidic residues" evidence="2">
    <location>
        <begin position="665"/>
        <end position="683"/>
    </location>
</feature>
<dbReference type="Pfam" id="PF15818">
    <property type="entry name" value="CCDC73"/>
    <property type="match status" value="2"/>
</dbReference>
<accession>A0A4Z2I7B7</accession>
<proteinExistence type="predicted"/>
<feature type="compositionally biased region" description="Acidic residues" evidence="2">
    <location>
        <begin position="449"/>
        <end position="458"/>
    </location>
</feature>
<dbReference type="Proteomes" id="UP000314294">
    <property type="component" value="Unassembled WGS sequence"/>
</dbReference>
<keyword evidence="4" id="KW-1185">Reference proteome</keyword>
<name>A0A4Z2I7B7_9TELE</name>
<keyword evidence="1" id="KW-0175">Coiled coil</keyword>
<protein>
    <submittedName>
        <fullName evidence="3">Coiled-coil domain-containing protein 73</fullName>
    </submittedName>
</protein>
<feature type="compositionally biased region" description="Basic and acidic residues" evidence="2">
    <location>
        <begin position="338"/>
        <end position="367"/>
    </location>
</feature>
<reference evidence="3 4" key="1">
    <citation type="submission" date="2019-03" db="EMBL/GenBank/DDBJ databases">
        <title>First draft genome of Liparis tanakae, snailfish: a comprehensive survey of snailfish specific genes.</title>
        <authorList>
            <person name="Kim W."/>
            <person name="Song I."/>
            <person name="Jeong J.-H."/>
            <person name="Kim D."/>
            <person name="Kim S."/>
            <person name="Ryu S."/>
            <person name="Song J.Y."/>
            <person name="Lee S.K."/>
        </authorList>
    </citation>
    <scope>NUCLEOTIDE SEQUENCE [LARGE SCALE GENOMIC DNA]</scope>
    <source>
        <tissue evidence="3">Muscle</tissue>
    </source>
</reference>
<feature type="compositionally biased region" description="Low complexity" evidence="2">
    <location>
        <begin position="534"/>
        <end position="546"/>
    </location>
</feature>
<dbReference type="InterPro" id="IPR031650">
    <property type="entry name" value="CCDC73"/>
</dbReference>
<evidence type="ECO:0000256" key="1">
    <source>
        <dbReference type="SAM" id="Coils"/>
    </source>
</evidence>
<evidence type="ECO:0000313" key="3">
    <source>
        <dbReference type="EMBL" id="TNN73949.1"/>
    </source>
</evidence>
<evidence type="ECO:0000313" key="4">
    <source>
        <dbReference type="Proteomes" id="UP000314294"/>
    </source>
</evidence>
<feature type="compositionally biased region" description="Basic and acidic residues" evidence="2">
    <location>
        <begin position="701"/>
        <end position="714"/>
    </location>
</feature>
<feature type="compositionally biased region" description="Polar residues" evidence="2">
    <location>
        <begin position="1"/>
        <end position="12"/>
    </location>
</feature>
<feature type="coiled-coil region" evidence="1">
    <location>
        <begin position="25"/>
        <end position="52"/>
    </location>
</feature>
<dbReference type="OrthoDB" id="6145717at2759"/>
<organism evidence="3 4">
    <name type="scientific">Liparis tanakae</name>
    <name type="common">Tanaka's snailfish</name>
    <dbReference type="NCBI Taxonomy" id="230148"/>
    <lineage>
        <taxon>Eukaryota</taxon>
        <taxon>Metazoa</taxon>
        <taxon>Chordata</taxon>
        <taxon>Craniata</taxon>
        <taxon>Vertebrata</taxon>
        <taxon>Euteleostomi</taxon>
        <taxon>Actinopterygii</taxon>
        <taxon>Neopterygii</taxon>
        <taxon>Teleostei</taxon>
        <taxon>Neoteleostei</taxon>
        <taxon>Acanthomorphata</taxon>
        <taxon>Eupercaria</taxon>
        <taxon>Perciformes</taxon>
        <taxon>Cottioidei</taxon>
        <taxon>Cottales</taxon>
        <taxon>Liparidae</taxon>
        <taxon>Liparis</taxon>
    </lineage>
</organism>
<dbReference type="EMBL" id="SRLO01000119">
    <property type="protein sequence ID" value="TNN73949.1"/>
    <property type="molecule type" value="Genomic_DNA"/>
</dbReference>
<feature type="region of interest" description="Disordered" evidence="2">
    <location>
        <begin position="1"/>
        <end position="22"/>
    </location>
</feature>
<dbReference type="PANTHER" id="PTHR28660:SF1">
    <property type="entry name" value="COILED-COIL DOMAIN-CONTAINING PROTEIN 73"/>
    <property type="match status" value="1"/>
</dbReference>
<feature type="compositionally biased region" description="Basic and acidic residues" evidence="2">
    <location>
        <begin position="378"/>
        <end position="397"/>
    </location>
</feature>
<feature type="region of interest" description="Disordered" evidence="2">
    <location>
        <begin position="277"/>
        <end position="304"/>
    </location>
</feature>
<evidence type="ECO:0000256" key="2">
    <source>
        <dbReference type="SAM" id="MobiDB-lite"/>
    </source>
</evidence>